<dbReference type="EMBL" id="BNJG01000001">
    <property type="protein sequence ID" value="GHO53733.1"/>
    <property type="molecule type" value="Genomic_DNA"/>
</dbReference>
<dbReference type="Proteomes" id="UP000654345">
    <property type="component" value="Unassembled WGS sequence"/>
</dbReference>
<keyword evidence="2" id="KW-1185">Reference proteome</keyword>
<organism evidence="1 2">
    <name type="scientific">Ktedonobacter robiniae</name>
    <dbReference type="NCBI Taxonomy" id="2778365"/>
    <lineage>
        <taxon>Bacteria</taxon>
        <taxon>Bacillati</taxon>
        <taxon>Chloroflexota</taxon>
        <taxon>Ktedonobacteria</taxon>
        <taxon>Ktedonobacterales</taxon>
        <taxon>Ktedonobacteraceae</taxon>
        <taxon>Ktedonobacter</taxon>
    </lineage>
</organism>
<dbReference type="PANTHER" id="PTHR45033">
    <property type="match status" value="1"/>
</dbReference>
<sequence>MGNRATFEAMNAFLEEHHISPVIDRIFPFEQVPQAFEHLAGASHVGKVVIEW</sequence>
<dbReference type="Pfam" id="PF13602">
    <property type="entry name" value="ADH_zinc_N_2"/>
    <property type="match status" value="1"/>
</dbReference>
<accession>A0ABQ3UM30</accession>
<dbReference type="Gene3D" id="3.90.180.10">
    <property type="entry name" value="Medium-chain alcohol dehydrogenases, catalytic domain"/>
    <property type="match status" value="1"/>
</dbReference>
<evidence type="ECO:0000313" key="2">
    <source>
        <dbReference type="Proteomes" id="UP000654345"/>
    </source>
</evidence>
<name>A0ABQ3UM30_9CHLR</name>
<reference evidence="1 2" key="1">
    <citation type="journal article" date="2021" name="Int. J. Syst. Evol. Microbiol.">
        <title>Reticulibacter mediterranei gen. nov., sp. nov., within the new family Reticulibacteraceae fam. nov., and Ktedonospora formicarum gen. nov., sp. nov., Ktedonobacter robiniae sp. nov., Dictyobacter formicarum sp. nov. and Dictyobacter arantiisoli sp. nov., belonging to the class Ktedonobacteria.</title>
        <authorList>
            <person name="Yabe S."/>
            <person name="Zheng Y."/>
            <person name="Wang C.M."/>
            <person name="Sakai Y."/>
            <person name="Abe K."/>
            <person name="Yokota A."/>
            <person name="Donadio S."/>
            <person name="Cavaletti L."/>
            <person name="Monciardini P."/>
        </authorList>
    </citation>
    <scope>NUCLEOTIDE SEQUENCE [LARGE SCALE GENOMIC DNA]</scope>
    <source>
        <strain evidence="1 2">SOSP1-30</strain>
    </source>
</reference>
<evidence type="ECO:0008006" key="3">
    <source>
        <dbReference type="Google" id="ProtNLM"/>
    </source>
</evidence>
<protein>
    <recommendedName>
        <fullName evidence="3">Alcohol dehydrogenase</fullName>
    </recommendedName>
</protein>
<comment type="caution">
    <text evidence="1">The sequence shown here is derived from an EMBL/GenBank/DDBJ whole genome shotgun (WGS) entry which is preliminary data.</text>
</comment>
<dbReference type="InterPro" id="IPR052711">
    <property type="entry name" value="Zinc_ADH-like"/>
</dbReference>
<dbReference type="PANTHER" id="PTHR45033:SF1">
    <property type="entry name" value="OXIDOREDUCTASE (EUROFUNG)"/>
    <property type="match status" value="1"/>
</dbReference>
<proteinExistence type="predicted"/>
<gene>
    <name evidence="1" type="ORF">KSB_22080</name>
</gene>
<dbReference type="RefSeq" id="WP_201370520.1">
    <property type="nucleotide sequence ID" value="NZ_BNJG01000001.1"/>
</dbReference>
<evidence type="ECO:0000313" key="1">
    <source>
        <dbReference type="EMBL" id="GHO53733.1"/>
    </source>
</evidence>